<feature type="compositionally biased region" description="Polar residues" evidence="1">
    <location>
        <begin position="319"/>
        <end position="368"/>
    </location>
</feature>
<feature type="compositionally biased region" description="Basic and acidic residues" evidence="1">
    <location>
        <begin position="175"/>
        <end position="187"/>
    </location>
</feature>
<feature type="compositionally biased region" description="Basic and acidic residues" evidence="1">
    <location>
        <begin position="207"/>
        <end position="217"/>
    </location>
</feature>
<feature type="region of interest" description="Disordered" evidence="1">
    <location>
        <begin position="133"/>
        <end position="454"/>
    </location>
</feature>
<gene>
    <name evidence="2" type="ORF">LTR62_002759</name>
</gene>
<protein>
    <submittedName>
        <fullName evidence="2">Uncharacterized protein</fullName>
    </submittedName>
</protein>
<dbReference type="AlphaFoldDB" id="A0AAN7TFJ2"/>
<comment type="caution">
    <text evidence="2">The sequence shown here is derived from an EMBL/GenBank/DDBJ whole genome shotgun (WGS) entry which is preliminary data.</text>
</comment>
<accession>A0AAN7TFJ2</accession>
<evidence type="ECO:0000313" key="3">
    <source>
        <dbReference type="Proteomes" id="UP001310890"/>
    </source>
</evidence>
<dbReference type="Proteomes" id="UP001310890">
    <property type="component" value="Unassembled WGS sequence"/>
</dbReference>
<proteinExistence type="predicted"/>
<reference evidence="2" key="1">
    <citation type="submission" date="2023-08" db="EMBL/GenBank/DDBJ databases">
        <title>Black Yeasts Isolated from many extreme environments.</title>
        <authorList>
            <person name="Coleine C."/>
            <person name="Stajich J.E."/>
            <person name="Selbmann L."/>
        </authorList>
    </citation>
    <scope>NUCLEOTIDE SEQUENCE</scope>
    <source>
        <strain evidence="2">CCFEE 5401</strain>
    </source>
</reference>
<sequence>MDAAQQAAAAHWDRVHAREVQRALRASAREAGASAQFENEEVARQLSLQGVEGDAERQLEVAKWESLESALEYFSVKQARKLAGEVEPSVVTSVAGGQKGQWGNKGGSSGGRGDRPSRRGSRLANMFWRAMGRADDDGQDGGPRAENSDASGARSSTRRNMRARSQHTAGLVGFHRPDGDLLNHTEENENENDETATRAGTHRSRQPRNDENPRYDDQSSINTAPSATLFPRRSRRASSQRTAGLDPGYQSQRGSLHHVDEEGGDEHAPGYAEFRATTLPASLQDYPEEGQHNGTFDAPPAANEGHPGYGEEDMYAQSEVGTIQPHHSVSSVGTGAQPQYPQYTQVPRQATQPRSTRSSRAPQSQPYKTQPPLSPQSQQPPAREPQQHFPHATGMNWQFPTQPPLRSPSPPASLHRVLSQHHDEESQRRNRFSQHPLRPPSGRARGYAGSGVGGSAEETFQWESVVGYGDGGGEYRGEGDDAATMIGPDPSTYPMSDGFTVPGPASADSLWTWTLLGVYEVEGWEALI</sequence>
<organism evidence="2 3">
    <name type="scientific">Meristemomyces frigidus</name>
    <dbReference type="NCBI Taxonomy" id="1508187"/>
    <lineage>
        <taxon>Eukaryota</taxon>
        <taxon>Fungi</taxon>
        <taxon>Dikarya</taxon>
        <taxon>Ascomycota</taxon>
        <taxon>Pezizomycotina</taxon>
        <taxon>Dothideomycetes</taxon>
        <taxon>Dothideomycetidae</taxon>
        <taxon>Mycosphaerellales</taxon>
        <taxon>Teratosphaeriaceae</taxon>
        <taxon>Meristemomyces</taxon>
    </lineage>
</organism>
<dbReference type="EMBL" id="JAVRRL010000019">
    <property type="protein sequence ID" value="KAK5114189.1"/>
    <property type="molecule type" value="Genomic_DNA"/>
</dbReference>
<feature type="compositionally biased region" description="Pro residues" evidence="1">
    <location>
        <begin position="401"/>
        <end position="411"/>
    </location>
</feature>
<evidence type="ECO:0000313" key="2">
    <source>
        <dbReference type="EMBL" id="KAK5114189.1"/>
    </source>
</evidence>
<feature type="compositionally biased region" description="Gly residues" evidence="1">
    <location>
        <begin position="97"/>
        <end position="111"/>
    </location>
</feature>
<name>A0AAN7TFJ2_9PEZI</name>
<evidence type="ECO:0000256" key="1">
    <source>
        <dbReference type="SAM" id="MobiDB-lite"/>
    </source>
</evidence>
<feature type="compositionally biased region" description="Basic residues" evidence="1">
    <location>
        <begin position="156"/>
        <end position="165"/>
    </location>
</feature>
<feature type="compositionally biased region" description="Basic and acidic residues" evidence="1">
    <location>
        <begin position="257"/>
        <end position="268"/>
    </location>
</feature>
<feature type="region of interest" description="Disordered" evidence="1">
    <location>
        <begin position="91"/>
        <end position="119"/>
    </location>
</feature>